<dbReference type="AlphaFoldDB" id="A0A645EVN3"/>
<sequence>MEANLSKEMHEEMVGVLTAISIVSKRLATRLMEQDEKEKKGEKQSNEQE</sequence>
<name>A0A645EVN3_9ZZZZ</name>
<evidence type="ECO:0000313" key="1">
    <source>
        <dbReference type="EMBL" id="MPN06085.1"/>
    </source>
</evidence>
<accession>A0A645EVN3</accession>
<organism evidence="1">
    <name type="scientific">bioreactor metagenome</name>
    <dbReference type="NCBI Taxonomy" id="1076179"/>
    <lineage>
        <taxon>unclassified sequences</taxon>
        <taxon>metagenomes</taxon>
        <taxon>ecological metagenomes</taxon>
    </lineage>
</organism>
<proteinExistence type="predicted"/>
<dbReference type="EMBL" id="VSSQ01051977">
    <property type="protein sequence ID" value="MPN06085.1"/>
    <property type="molecule type" value="Genomic_DNA"/>
</dbReference>
<gene>
    <name evidence="1" type="ORF">SDC9_153340</name>
</gene>
<reference evidence="1" key="1">
    <citation type="submission" date="2019-08" db="EMBL/GenBank/DDBJ databases">
        <authorList>
            <person name="Kucharzyk K."/>
            <person name="Murdoch R.W."/>
            <person name="Higgins S."/>
            <person name="Loffler F."/>
        </authorList>
    </citation>
    <scope>NUCLEOTIDE SEQUENCE</scope>
</reference>
<comment type="caution">
    <text evidence="1">The sequence shown here is derived from an EMBL/GenBank/DDBJ whole genome shotgun (WGS) entry which is preliminary data.</text>
</comment>
<protein>
    <submittedName>
        <fullName evidence="1">Uncharacterized protein</fullName>
    </submittedName>
</protein>